<reference evidence="1" key="1">
    <citation type="submission" date="2021-03" db="EMBL/GenBank/DDBJ databases">
        <title>Genomic Encyclopedia of Type Strains, Phase IV (KMG-IV): sequencing the most valuable type-strain genomes for metagenomic binning, comparative biology and taxonomic classification.</title>
        <authorList>
            <person name="Goeker M."/>
        </authorList>
    </citation>
    <scope>NUCLEOTIDE SEQUENCE</scope>
    <source>
        <strain evidence="1">DSM 18131</strain>
    </source>
</reference>
<evidence type="ECO:0000313" key="1">
    <source>
        <dbReference type="EMBL" id="MBP1872517.1"/>
    </source>
</evidence>
<proteinExistence type="predicted"/>
<gene>
    <name evidence="1" type="ORF">J2Z19_002229</name>
</gene>
<name>A0ACC5SUF6_ENSAD</name>
<organism evidence="1 2">
    <name type="scientific">Ensifer adhaerens</name>
    <name type="common">Sinorhizobium morelense</name>
    <dbReference type="NCBI Taxonomy" id="106592"/>
    <lineage>
        <taxon>Bacteria</taxon>
        <taxon>Pseudomonadati</taxon>
        <taxon>Pseudomonadota</taxon>
        <taxon>Alphaproteobacteria</taxon>
        <taxon>Hyphomicrobiales</taxon>
        <taxon>Rhizobiaceae</taxon>
        <taxon>Sinorhizobium/Ensifer group</taxon>
        <taxon>Ensifer</taxon>
    </lineage>
</organism>
<keyword evidence="2" id="KW-1185">Reference proteome</keyword>
<comment type="caution">
    <text evidence="1">The sequence shown here is derived from an EMBL/GenBank/DDBJ whole genome shotgun (WGS) entry which is preliminary data.</text>
</comment>
<dbReference type="EMBL" id="JAGGJR010000003">
    <property type="protein sequence ID" value="MBP1872517.1"/>
    <property type="molecule type" value="Genomic_DNA"/>
</dbReference>
<sequence length="400" mass="45410">MNVHWLQAYRPGSGLPGAFYTDPEVFAEEQRLIFRNSWFFAGHSVELTHSGDYMTFTAGGVPVVVVRDRDGRLHAHHNVCRHRGSIICTGEKGRSARLVCPYHSWTYAHDGRLIGAPIMGEDFDKTIHGLKKVCVEEVDGLVFVNLADTPSPFHELRDHLSPILKSQGMARAKVALIRDYELDVNWKIVVENNRECYHCEANHHGYVSVQYDTENDNPDLQDEIAERLGECRLRWEKAGLDVARVNTSSNNTAEWFRANRTPVRKGMVTESPDGQVVCRVLMAGFTDADMGTARANTNINFWCHANSDYAHTVRITPVSPTKTIVRGYWLVDENAVEGRDYDPEAIAAFHHQVMSEDWEICRRQWIGVTSPGFEPGPYSPTKEANVDRYVRWYVNQMTAT</sequence>
<protein>
    <submittedName>
        <fullName evidence="1">Rieske 2Fe-2S family protein</fullName>
    </submittedName>
</protein>
<evidence type="ECO:0000313" key="2">
    <source>
        <dbReference type="Proteomes" id="UP000823773"/>
    </source>
</evidence>
<accession>A0ACC5SUF6</accession>
<dbReference type="Proteomes" id="UP000823773">
    <property type="component" value="Unassembled WGS sequence"/>
</dbReference>